<organism evidence="1 2">
    <name type="scientific">Dermacentor silvarum</name>
    <name type="common">Tick</name>
    <dbReference type="NCBI Taxonomy" id="543639"/>
    <lineage>
        <taxon>Eukaryota</taxon>
        <taxon>Metazoa</taxon>
        <taxon>Ecdysozoa</taxon>
        <taxon>Arthropoda</taxon>
        <taxon>Chelicerata</taxon>
        <taxon>Arachnida</taxon>
        <taxon>Acari</taxon>
        <taxon>Parasitiformes</taxon>
        <taxon>Ixodida</taxon>
        <taxon>Ixodoidea</taxon>
        <taxon>Ixodidae</taxon>
        <taxon>Rhipicephalinae</taxon>
        <taxon>Dermacentor</taxon>
    </lineage>
</organism>
<proteinExistence type="predicted"/>
<name>A0ACB8DUY8_DERSI</name>
<comment type="caution">
    <text evidence="1">The sequence shown here is derived from an EMBL/GenBank/DDBJ whole genome shotgun (WGS) entry which is preliminary data.</text>
</comment>
<gene>
    <name evidence="1" type="ORF">HPB49_005204</name>
</gene>
<keyword evidence="2" id="KW-1185">Reference proteome</keyword>
<evidence type="ECO:0000313" key="2">
    <source>
        <dbReference type="Proteomes" id="UP000821865"/>
    </source>
</evidence>
<dbReference type="Proteomes" id="UP000821865">
    <property type="component" value="Chromosome 1"/>
</dbReference>
<accession>A0ACB8DUY8</accession>
<evidence type="ECO:0000313" key="1">
    <source>
        <dbReference type="EMBL" id="KAH7978334.1"/>
    </source>
</evidence>
<sequence length="356" mass="39498">MSEQSLAMQWLRSLIFLRRAGCLFVQALDCSSEEQQKKRKRKKKAITPGSPDRSPSSGKGTGCGAQSEELGGAAGAGTTPYGERAYAGRRASLDCPASRSARARRPMDGRVFTTSNASLRLHVTTECVVVSRASLYLSSCSQLLKKRPRVGGRRIAASREPALNARLGEAGRGPRLPSVGRYASLVADRMPGDGGSQLEAQLNKSETVHYFCERRTNDYFDLWVNLELMVPYVLDCWVDNMRLVYDNKTRTTRPPDGVHIRVPGFGNTTTVEWLDPSQVSPTAYFTRIVEELVAHGYQRGIDVLGAPYDFRKAPSTCTAYKFAWAYEAVLQEPRSQRHIDTLFMDIMRGMSEILGT</sequence>
<reference evidence="1" key="1">
    <citation type="submission" date="2020-05" db="EMBL/GenBank/DDBJ databases">
        <title>Large-scale comparative analyses of tick genomes elucidate their genetic diversity and vector capacities.</title>
        <authorList>
            <person name="Jia N."/>
            <person name="Wang J."/>
            <person name="Shi W."/>
            <person name="Du L."/>
            <person name="Sun Y."/>
            <person name="Zhan W."/>
            <person name="Jiang J."/>
            <person name="Wang Q."/>
            <person name="Zhang B."/>
            <person name="Ji P."/>
            <person name="Sakyi L.B."/>
            <person name="Cui X."/>
            <person name="Yuan T."/>
            <person name="Jiang B."/>
            <person name="Yang W."/>
            <person name="Lam T.T.-Y."/>
            <person name="Chang Q."/>
            <person name="Ding S."/>
            <person name="Wang X."/>
            <person name="Zhu J."/>
            <person name="Ruan X."/>
            <person name="Zhao L."/>
            <person name="Wei J."/>
            <person name="Que T."/>
            <person name="Du C."/>
            <person name="Cheng J."/>
            <person name="Dai P."/>
            <person name="Han X."/>
            <person name="Huang E."/>
            <person name="Gao Y."/>
            <person name="Liu J."/>
            <person name="Shao H."/>
            <person name="Ye R."/>
            <person name="Li L."/>
            <person name="Wei W."/>
            <person name="Wang X."/>
            <person name="Wang C."/>
            <person name="Yang T."/>
            <person name="Huo Q."/>
            <person name="Li W."/>
            <person name="Guo W."/>
            <person name="Chen H."/>
            <person name="Zhou L."/>
            <person name="Ni X."/>
            <person name="Tian J."/>
            <person name="Zhou Y."/>
            <person name="Sheng Y."/>
            <person name="Liu T."/>
            <person name="Pan Y."/>
            <person name="Xia L."/>
            <person name="Li J."/>
            <person name="Zhao F."/>
            <person name="Cao W."/>
        </authorList>
    </citation>
    <scope>NUCLEOTIDE SEQUENCE</scope>
    <source>
        <strain evidence="1">Dsil-2018</strain>
    </source>
</reference>
<protein>
    <submittedName>
        <fullName evidence="1">Uncharacterized protein</fullName>
    </submittedName>
</protein>
<dbReference type="EMBL" id="CM023470">
    <property type="protein sequence ID" value="KAH7978334.1"/>
    <property type="molecule type" value="Genomic_DNA"/>
</dbReference>